<reference evidence="6" key="1">
    <citation type="journal article" date="2019" name="Int. J. Syst. Evol. Microbiol.">
        <title>The Global Catalogue of Microorganisms (GCM) 10K type strain sequencing project: providing services to taxonomists for standard genome sequencing and annotation.</title>
        <authorList>
            <consortium name="The Broad Institute Genomics Platform"/>
            <consortium name="The Broad Institute Genome Sequencing Center for Infectious Disease"/>
            <person name="Wu L."/>
            <person name="Ma J."/>
        </authorList>
    </citation>
    <scope>NUCLEOTIDE SEQUENCE [LARGE SCALE GENOMIC DNA]</scope>
    <source>
        <strain evidence="6">KCTC 42248</strain>
    </source>
</reference>
<keyword evidence="3" id="KW-0732">Signal</keyword>
<dbReference type="GO" id="GO:0016787">
    <property type="term" value="F:hydrolase activity"/>
    <property type="evidence" value="ECO:0007669"/>
    <property type="project" value="UniProtKB-KW"/>
</dbReference>
<gene>
    <name evidence="5" type="ORF">ACFSQ3_08340</name>
</gene>
<evidence type="ECO:0000256" key="3">
    <source>
        <dbReference type="SAM" id="SignalP"/>
    </source>
</evidence>
<dbReference type="EC" id="3.4.-.-" evidence="5"/>
<feature type="compositionally biased region" description="Basic and acidic residues" evidence="2">
    <location>
        <begin position="175"/>
        <end position="184"/>
    </location>
</feature>
<evidence type="ECO:0000256" key="2">
    <source>
        <dbReference type="SAM" id="MobiDB-lite"/>
    </source>
</evidence>
<accession>A0ABW5NIM7</accession>
<evidence type="ECO:0000313" key="5">
    <source>
        <dbReference type="EMBL" id="MFD2598959.1"/>
    </source>
</evidence>
<keyword evidence="6" id="KW-1185">Reference proteome</keyword>
<dbReference type="RefSeq" id="WP_380869087.1">
    <property type="nucleotide sequence ID" value="NZ_JBHUMA010000006.1"/>
</dbReference>
<feature type="domain" description="Peptidase S9 prolyl oligopeptidase catalytic" evidence="4">
    <location>
        <begin position="510"/>
        <end position="715"/>
    </location>
</feature>
<evidence type="ECO:0000259" key="4">
    <source>
        <dbReference type="Pfam" id="PF00326"/>
    </source>
</evidence>
<dbReference type="Gene3D" id="3.40.50.1820">
    <property type="entry name" value="alpha/beta hydrolase"/>
    <property type="match status" value="1"/>
</dbReference>
<dbReference type="Proteomes" id="UP001597393">
    <property type="component" value="Unassembled WGS sequence"/>
</dbReference>
<evidence type="ECO:0000313" key="6">
    <source>
        <dbReference type="Proteomes" id="UP001597393"/>
    </source>
</evidence>
<feature type="region of interest" description="Disordered" evidence="2">
    <location>
        <begin position="175"/>
        <end position="203"/>
    </location>
</feature>
<dbReference type="EMBL" id="JBHUMA010000006">
    <property type="protein sequence ID" value="MFD2598959.1"/>
    <property type="molecule type" value="Genomic_DNA"/>
</dbReference>
<dbReference type="PANTHER" id="PTHR42776:SF27">
    <property type="entry name" value="DIPEPTIDYL PEPTIDASE FAMILY MEMBER 6"/>
    <property type="match status" value="1"/>
</dbReference>
<sequence>MNIKSKLLSIAALAIVQTLSAQSDKITVTDLTKIKQITDLQVNADISEAAYSVKSVTQDTAARGGYTYKTQWFTRALKSKKLSENALNNALDERIEKIIYTPDGKRWALVKKKEKVVQLHPYSSNELDTSAFFRGVTYPIQQVRFSADSKRALFSVRLTLDELIESKDFNPKNELPKWSYERPGDANNASLRNAKANPNADGDSESVAAYLLENEKKELAKRTNKLQFQTENSTTGTLYFVHWYAVDLKEGSLVKPLTSGFRSYPRAEFLSDKQIIASTDRDTIAHPDRINTSDIVIFDTQNGTHKTVLGDGQYRYQLEAVASSGKYIAVNRNIPNVLTQSQLLVYETKNWKGKPIDYDRTAGQVLFGEGDSDLYFISPSNGGKVVNRVELSTGKIFALTSVDEGINEFWIGKNKAIYAKTTFANPAELFLADANFSNEEVLTALNSEWLKEKAIVKPEKFTFKNELGLDVEYWLLKPTKGTADEKAPLLVEIHGGPASMFGPGDASMWHEYQYFAARGYGVIYGNPRGSSGYGEDFLKSNYRDWGKGPSTDVLSALDHVVAQNWVDTTRLYLTGGSYGAFLTTWIISHDHRFRAASSQRGVYDLYTFFGSGNVWPMLKRYFGGFPWEDGILQVLQEQSPINYATAIKTPLLIFTGENDNRTGPVQGDYLYKQLKYLGRDVEYIRHPGADHEITRSGNVTQRIDQMLRTYEFFERFKN</sequence>
<evidence type="ECO:0000256" key="1">
    <source>
        <dbReference type="ARBA" id="ARBA00022801"/>
    </source>
</evidence>
<dbReference type="InterPro" id="IPR029058">
    <property type="entry name" value="AB_hydrolase_fold"/>
</dbReference>
<organism evidence="5 6">
    <name type="scientific">Sphingobacterium corticis</name>
    <dbReference type="NCBI Taxonomy" id="1812823"/>
    <lineage>
        <taxon>Bacteria</taxon>
        <taxon>Pseudomonadati</taxon>
        <taxon>Bacteroidota</taxon>
        <taxon>Sphingobacteriia</taxon>
        <taxon>Sphingobacteriales</taxon>
        <taxon>Sphingobacteriaceae</taxon>
        <taxon>Sphingobacterium</taxon>
    </lineage>
</organism>
<feature type="signal peptide" evidence="3">
    <location>
        <begin position="1"/>
        <end position="21"/>
    </location>
</feature>
<dbReference type="Pfam" id="PF00326">
    <property type="entry name" value="Peptidase_S9"/>
    <property type="match status" value="1"/>
</dbReference>
<dbReference type="SUPFAM" id="SSF82171">
    <property type="entry name" value="DPP6 N-terminal domain-like"/>
    <property type="match status" value="1"/>
</dbReference>
<name>A0ABW5NIM7_9SPHI</name>
<keyword evidence="1 5" id="KW-0378">Hydrolase</keyword>
<comment type="caution">
    <text evidence="5">The sequence shown here is derived from an EMBL/GenBank/DDBJ whole genome shotgun (WGS) entry which is preliminary data.</text>
</comment>
<protein>
    <submittedName>
        <fullName evidence="5">Alpha/beta hydrolase family protein</fullName>
        <ecNumber evidence="5">3.4.-.-</ecNumber>
    </submittedName>
</protein>
<dbReference type="SUPFAM" id="SSF53474">
    <property type="entry name" value="alpha/beta-Hydrolases"/>
    <property type="match status" value="1"/>
</dbReference>
<proteinExistence type="predicted"/>
<dbReference type="PANTHER" id="PTHR42776">
    <property type="entry name" value="SERINE PEPTIDASE S9 FAMILY MEMBER"/>
    <property type="match status" value="1"/>
</dbReference>
<dbReference type="InterPro" id="IPR001375">
    <property type="entry name" value="Peptidase_S9_cat"/>
</dbReference>
<feature type="chain" id="PRO_5045537204" evidence="3">
    <location>
        <begin position="22"/>
        <end position="718"/>
    </location>
</feature>